<dbReference type="InterPro" id="IPR036390">
    <property type="entry name" value="WH_DNA-bd_sf"/>
</dbReference>
<organism evidence="2 3">
    <name type="scientific">Geothermobacter hydrogeniphilus</name>
    <dbReference type="NCBI Taxonomy" id="1969733"/>
    <lineage>
        <taxon>Bacteria</taxon>
        <taxon>Pseudomonadati</taxon>
        <taxon>Thermodesulfobacteriota</taxon>
        <taxon>Desulfuromonadia</taxon>
        <taxon>Desulfuromonadales</taxon>
        <taxon>Geothermobacteraceae</taxon>
        <taxon>Geothermobacter</taxon>
    </lineage>
</organism>
<keyword evidence="3" id="KW-1185">Reference proteome</keyword>
<protein>
    <submittedName>
        <fullName evidence="2">Toxin-antitoxin system toxin subunit</fullName>
    </submittedName>
</protein>
<dbReference type="Pfam" id="PF18765">
    <property type="entry name" value="Polbeta"/>
    <property type="match status" value="1"/>
</dbReference>
<dbReference type="Proteomes" id="UP000193136">
    <property type="component" value="Unassembled WGS sequence"/>
</dbReference>
<sequence>MNVLAEILSSRVRAEVFRELFGVNPTELHLRELQRRSGCAVGTIQTELKKLTRLGLVSRRKDGNRLYYSARREHPLFRDIQGMVLKTAGLVEVLKNAVAGRADIEMAFVFGSVARQEEQAESDIDLLVIGRIGLRELIRALSGLAGQLGREINPHVFSVEEFVRRKLAGDHFLTRVLEDGKLFVKGTADDLEKLG</sequence>
<dbReference type="SUPFAM" id="SSF81301">
    <property type="entry name" value="Nucleotidyltransferase"/>
    <property type="match status" value="1"/>
</dbReference>
<dbReference type="InterPro" id="IPR041633">
    <property type="entry name" value="Polbeta"/>
</dbReference>
<dbReference type="SMART" id="SM00418">
    <property type="entry name" value="HTH_ARSR"/>
    <property type="match status" value="1"/>
</dbReference>
<feature type="domain" description="HTH arsR-type" evidence="1">
    <location>
        <begin position="1"/>
        <end position="90"/>
    </location>
</feature>
<evidence type="ECO:0000313" key="3">
    <source>
        <dbReference type="Proteomes" id="UP000193136"/>
    </source>
</evidence>
<dbReference type="CDD" id="cd05403">
    <property type="entry name" value="NT_KNTase_like"/>
    <property type="match status" value="1"/>
</dbReference>
<dbReference type="OrthoDB" id="8223306at2"/>
<gene>
    <name evidence="2" type="ORF">B5V00_16560</name>
</gene>
<dbReference type="PROSITE" id="PS50987">
    <property type="entry name" value="HTH_ARSR_2"/>
    <property type="match status" value="1"/>
</dbReference>
<name>A0A1X0XJP4_9BACT</name>
<dbReference type="AlphaFoldDB" id="A0A1X0XJP4"/>
<dbReference type="SUPFAM" id="SSF46785">
    <property type="entry name" value="Winged helix' DNA-binding domain"/>
    <property type="match status" value="1"/>
</dbReference>
<accession>A0A1X0XJP4</accession>
<dbReference type="CDD" id="cd00090">
    <property type="entry name" value="HTH_ARSR"/>
    <property type="match status" value="1"/>
</dbReference>
<comment type="caution">
    <text evidence="2">The sequence shown here is derived from an EMBL/GenBank/DDBJ whole genome shotgun (WGS) entry which is preliminary data.</text>
</comment>
<dbReference type="InterPro" id="IPR043519">
    <property type="entry name" value="NT_sf"/>
</dbReference>
<evidence type="ECO:0000259" key="1">
    <source>
        <dbReference type="PROSITE" id="PS50987"/>
    </source>
</evidence>
<reference evidence="2 3" key="1">
    <citation type="submission" date="2017-03" db="EMBL/GenBank/DDBJ databases">
        <title>Genome sequence of Geothermobacter sp. EPR-M, Deep-Sea Iron Reducer.</title>
        <authorList>
            <person name="Tully B."/>
            <person name="Savalia P."/>
            <person name="Abuyen K."/>
            <person name="Baughan C."/>
            <person name="Romero E."/>
            <person name="Ronkowski C."/>
            <person name="Torres B."/>
            <person name="Tremblay J."/>
            <person name="Trujillo A."/>
            <person name="Tyler M."/>
            <person name="Perez-Rodriguez I."/>
            <person name="Amend J."/>
        </authorList>
    </citation>
    <scope>NUCLEOTIDE SEQUENCE [LARGE SCALE GENOMIC DNA]</scope>
    <source>
        <strain evidence="2 3">EPR-M</strain>
    </source>
</reference>
<dbReference type="Gene3D" id="3.30.460.10">
    <property type="entry name" value="Beta Polymerase, domain 2"/>
    <property type="match status" value="1"/>
</dbReference>
<dbReference type="InterPro" id="IPR001845">
    <property type="entry name" value="HTH_ArsR_DNA-bd_dom"/>
</dbReference>
<proteinExistence type="predicted"/>
<dbReference type="InterPro" id="IPR011991">
    <property type="entry name" value="ArsR-like_HTH"/>
</dbReference>
<dbReference type="STRING" id="1969733.B5V00_16560"/>
<evidence type="ECO:0000313" key="2">
    <source>
        <dbReference type="EMBL" id="ORJ53142.1"/>
    </source>
</evidence>
<dbReference type="GO" id="GO:0003700">
    <property type="term" value="F:DNA-binding transcription factor activity"/>
    <property type="evidence" value="ECO:0007669"/>
    <property type="project" value="InterPro"/>
</dbReference>
<dbReference type="EMBL" id="NAAD01000043">
    <property type="protein sequence ID" value="ORJ53142.1"/>
    <property type="molecule type" value="Genomic_DNA"/>
</dbReference>
<dbReference type="Gene3D" id="1.10.10.10">
    <property type="entry name" value="Winged helix-like DNA-binding domain superfamily/Winged helix DNA-binding domain"/>
    <property type="match status" value="1"/>
</dbReference>
<dbReference type="InterPro" id="IPR036388">
    <property type="entry name" value="WH-like_DNA-bd_sf"/>
</dbReference>